<dbReference type="SUPFAM" id="SSF102588">
    <property type="entry name" value="LmbE-like"/>
    <property type="match status" value="1"/>
</dbReference>
<dbReference type="EMBL" id="MH813489">
    <property type="protein sequence ID" value="QFF92453.1"/>
    <property type="molecule type" value="Genomic_DNA"/>
</dbReference>
<dbReference type="PANTHER" id="PTHR12993">
    <property type="entry name" value="N-ACETYLGLUCOSAMINYL-PHOSPHATIDYLINOSITOL DE-N-ACETYLASE-RELATED"/>
    <property type="match status" value="1"/>
</dbReference>
<dbReference type="GO" id="GO:0016811">
    <property type="term" value="F:hydrolase activity, acting on carbon-nitrogen (but not peptide) bonds, in linear amides"/>
    <property type="evidence" value="ECO:0007669"/>
    <property type="project" value="TreeGrafter"/>
</dbReference>
<organism evidence="2">
    <name type="scientific">Rathayibacter toxicus</name>
    <dbReference type="NCBI Taxonomy" id="145458"/>
    <lineage>
        <taxon>Bacteria</taxon>
        <taxon>Bacillati</taxon>
        <taxon>Actinomycetota</taxon>
        <taxon>Actinomycetes</taxon>
        <taxon>Micrococcales</taxon>
        <taxon>Microbacteriaceae</taxon>
        <taxon>Rathayibacter</taxon>
    </lineage>
</organism>
<gene>
    <name evidence="2" type="primary">tunE</name>
</gene>
<evidence type="ECO:0000313" key="2">
    <source>
        <dbReference type="EMBL" id="QFF92453.1"/>
    </source>
</evidence>
<name>A0A5P5X6S9_9MICO</name>
<evidence type="ECO:0000256" key="1">
    <source>
        <dbReference type="ARBA" id="ARBA00022833"/>
    </source>
</evidence>
<keyword evidence="1" id="KW-0862">Zinc</keyword>
<sequence length="234" mass="25775">MIMKRVLAIVAHPDDEVLGLGGTLASIAADDVETVVAVVCEGVGTRRGDRSLTSVRDRTKYATSLLGVSRCLFGGYGIEGRLLADFPQGVAVKFVEEVMNDVQPSIVFTHALNDIHADHRRVSEAVMYVCRVFARPMLEEILLCEVLSSTEQQYGRDLYFQPNMFYDIHHYLEKKLAALEVYHDELGDFPHPRSREAVTALANFRGVQAGFNGAEAFELVRSRRRSGGGGAAVS</sequence>
<protein>
    <submittedName>
        <fullName evidence="2">N-acetylglucosaminyl deacetylase LmbE family</fullName>
    </submittedName>
</protein>
<dbReference type="PANTHER" id="PTHR12993:SF11">
    <property type="entry name" value="N-ACETYLGLUCOSAMINYL-PHOSPHATIDYLINOSITOL DE-N-ACETYLASE"/>
    <property type="match status" value="1"/>
</dbReference>
<proteinExistence type="predicted"/>
<dbReference type="GO" id="GO:0016137">
    <property type="term" value="P:glycoside metabolic process"/>
    <property type="evidence" value="ECO:0007669"/>
    <property type="project" value="UniProtKB-ARBA"/>
</dbReference>
<reference evidence="2" key="1">
    <citation type="submission" date="2018-08" db="EMBL/GenBank/DDBJ databases">
        <title>Conservation of the tunicamycin-related biosynthetic gene cluster in the select agent Rathayibacter toxicus, and its identification in other Rathayibacter species.</title>
        <authorList>
            <person name="Tancos M.A."/>
            <person name="Sechler A.J."/>
            <person name="Davis E.W.Jr."/>
            <person name="Chang J.H."/>
            <person name="Rogers E.E."/>
        </authorList>
    </citation>
    <scope>NUCLEOTIDE SEQUENCE</scope>
    <source>
        <strain evidence="2">FH100/FH232</strain>
    </source>
</reference>
<dbReference type="InterPro" id="IPR003737">
    <property type="entry name" value="GlcNAc_PI_deacetylase-related"/>
</dbReference>
<dbReference type="Pfam" id="PF02585">
    <property type="entry name" value="PIG-L"/>
    <property type="match status" value="1"/>
</dbReference>
<dbReference type="InterPro" id="IPR024078">
    <property type="entry name" value="LmbE-like_dom_sf"/>
</dbReference>
<dbReference type="Gene3D" id="3.40.50.10320">
    <property type="entry name" value="LmbE-like"/>
    <property type="match status" value="1"/>
</dbReference>
<dbReference type="AlphaFoldDB" id="A0A5P5X6S9"/>
<accession>A0A5P5X6S9</accession>